<evidence type="ECO:0000259" key="2">
    <source>
        <dbReference type="PROSITE" id="PS50112"/>
    </source>
</evidence>
<dbReference type="AlphaFoldDB" id="A0A7S2UWG9"/>
<dbReference type="GO" id="GO:0003700">
    <property type="term" value="F:DNA-binding transcription factor activity"/>
    <property type="evidence" value="ECO:0007669"/>
    <property type="project" value="InterPro"/>
</dbReference>
<dbReference type="Gene3D" id="3.30.450.20">
    <property type="entry name" value="PAS domain"/>
    <property type="match status" value="1"/>
</dbReference>
<dbReference type="SUPFAM" id="SSF57959">
    <property type="entry name" value="Leucine zipper domain"/>
    <property type="match status" value="1"/>
</dbReference>
<dbReference type="CDD" id="cd14686">
    <property type="entry name" value="bZIP"/>
    <property type="match status" value="1"/>
</dbReference>
<gene>
    <name evidence="3" type="ORF">FJAP1339_LOCUS3707</name>
</gene>
<feature type="compositionally biased region" description="Polar residues" evidence="1">
    <location>
        <begin position="289"/>
        <end position="299"/>
    </location>
</feature>
<feature type="compositionally biased region" description="Low complexity" evidence="1">
    <location>
        <begin position="300"/>
        <end position="326"/>
    </location>
</feature>
<dbReference type="InterPro" id="IPR013767">
    <property type="entry name" value="PAS_fold"/>
</dbReference>
<dbReference type="EMBL" id="HBHR01007580">
    <property type="protein sequence ID" value="CAD9861185.1"/>
    <property type="molecule type" value="Transcribed_RNA"/>
</dbReference>
<dbReference type="InterPro" id="IPR035965">
    <property type="entry name" value="PAS-like_dom_sf"/>
</dbReference>
<sequence length="341" mass="36959">MDQQRLTSLASSKGSQSCPLPRFHFPPPPPAPPPPLGVPLSNTVVSVHPCPPQFGFHVPHGPVYPGTFGPNPAPPVHGLPPQVPKPGLMPKSQVVTTVPAVLPNAQARNNGSSLEEHVEQYKKKMVKRAANRKSAQLSRKRKKAFIDELRSENQVLRRYQHILESIPDLVFSFDAKSGCFCFVSKSVSNYLQIPVSRLLETSVYQLVTGGSGKNLKKILQKTLEGKSDEEERCDLPKRLELCFQTKYMTKIWGEVDGVIHFGSKDKVECVCTFRPSIRKSKLGTDVTAGESSGQSSGQTDPDNSAGSDDADADSGSSPTNGSTTGSCDEVYSNSSGQQTEV</sequence>
<protein>
    <recommendedName>
        <fullName evidence="2">PAS domain-containing protein</fullName>
    </recommendedName>
</protein>
<dbReference type="SMART" id="SM00091">
    <property type="entry name" value="PAS"/>
    <property type="match status" value="1"/>
</dbReference>
<feature type="region of interest" description="Disordered" evidence="1">
    <location>
        <begin position="1"/>
        <end position="36"/>
    </location>
</feature>
<dbReference type="PROSITE" id="PS50112">
    <property type="entry name" value="PAS"/>
    <property type="match status" value="1"/>
</dbReference>
<reference evidence="3" key="1">
    <citation type="submission" date="2021-01" db="EMBL/GenBank/DDBJ databases">
        <authorList>
            <person name="Corre E."/>
            <person name="Pelletier E."/>
            <person name="Niang G."/>
            <person name="Scheremetjew M."/>
            <person name="Finn R."/>
            <person name="Kale V."/>
            <person name="Holt S."/>
            <person name="Cochrane G."/>
            <person name="Meng A."/>
            <person name="Brown T."/>
            <person name="Cohen L."/>
        </authorList>
    </citation>
    <scope>NUCLEOTIDE SEQUENCE</scope>
    <source>
        <strain evidence="3">CCMP1661</strain>
    </source>
</reference>
<evidence type="ECO:0000256" key="1">
    <source>
        <dbReference type="SAM" id="MobiDB-lite"/>
    </source>
</evidence>
<organism evidence="3">
    <name type="scientific">Fibrocapsa japonica</name>
    <dbReference type="NCBI Taxonomy" id="94617"/>
    <lineage>
        <taxon>Eukaryota</taxon>
        <taxon>Sar</taxon>
        <taxon>Stramenopiles</taxon>
        <taxon>Ochrophyta</taxon>
        <taxon>Raphidophyceae</taxon>
        <taxon>Chattonellales</taxon>
        <taxon>Chattonellaceae</taxon>
        <taxon>Fibrocapsa</taxon>
    </lineage>
</organism>
<name>A0A7S2UWG9_9STRA</name>
<feature type="domain" description="PAS" evidence="2">
    <location>
        <begin position="155"/>
        <end position="226"/>
    </location>
</feature>
<evidence type="ECO:0000313" key="3">
    <source>
        <dbReference type="EMBL" id="CAD9861185.1"/>
    </source>
</evidence>
<feature type="compositionally biased region" description="Pro residues" evidence="1">
    <location>
        <begin position="24"/>
        <end position="36"/>
    </location>
</feature>
<dbReference type="InterPro" id="IPR000014">
    <property type="entry name" value="PAS"/>
</dbReference>
<proteinExistence type="predicted"/>
<dbReference type="SUPFAM" id="SSF55785">
    <property type="entry name" value="PYP-like sensor domain (PAS domain)"/>
    <property type="match status" value="1"/>
</dbReference>
<feature type="compositionally biased region" description="Polar residues" evidence="1">
    <location>
        <begin position="331"/>
        <end position="341"/>
    </location>
</feature>
<dbReference type="Pfam" id="PF00989">
    <property type="entry name" value="PAS"/>
    <property type="match status" value="1"/>
</dbReference>
<dbReference type="InterPro" id="IPR046347">
    <property type="entry name" value="bZIP_sf"/>
</dbReference>
<feature type="compositionally biased region" description="Polar residues" evidence="1">
    <location>
        <begin position="1"/>
        <end position="18"/>
    </location>
</feature>
<feature type="region of interest" description="Disordered" evidence="1">
    <location>
        <begin position="282"/>
        <end position="341"/>
    </location>
</feature>
<accession>A0A7S2UWG9</accession>